<reference evidence="2 3" key="1">
    <citation type="submission" date="2021-06" db="EMBL/GenBank/DDBJ databases">
        <authorList>
            <person name="Kallberg Y."/>
            <person name="Tangrot J."/>
            <person name="Rosling A."/>
        </authorList>
    </citation>
    <scope>NUCLEOTIDE SEQUENCE [LARGE SCALE GENOMIC DNA]</scope>
    <source>
        <strain evidence="2 3">120-4 pot B 10/14</strain>
    </source>
</reference>
<name>A0ABN7VXM6_GIGMA</name>
<dbReference type="Proteomes" id="UP000789901">
    <property type="component" value="Unassembled WGS sequence"/>
</dbReference>
<gene>
    <name evidence="2" type="ORF">GMARGA_LOCUS23450</name>
</gene>
<feature type="compositionally biased region" description="Basic and acidic residues" evidence="1">
    <location>
        <begin position="25"/>
        <end position="43"/>
    </location>
</feature>
<evidence type="ECO:0000256" key="1">
    <source>
        <dbReference type="SAM" id="MobiDB-lite"/>
    </source>
</evidence>
<organism evidence="2 3">
    <name type="scientific">Gigaspora margarita</name>
    <dbReference type="NCBI Taxonomy" id="4874"/>
    <lineage>
        <taxon>Eukaryota</taxon>
        <taxon>Fungi</taxon>
        <taxon>Fungi incertae sedis</taxon>
        <taxon>Mucoromycota</taxon>
        <taxon>Glomeromycotina</taxon>
        <taxon>Glomeromycetes</taxon>
        <taxon>Diversisporales</taxon>
        <taxon>Gigasporaceae</taxon>
        <taxon>Gigaspora</taxon>
    </lineage>
</organism>
<dbReference type="EMBL" id="CAJVQB010023754">
    <property type="protein sequence ID" value="CAG8802611.1"/>
    <property type="molecule type" value="Genomic_DNA"/>
</dbReference>
<comment type="caution">
    <text evidence="2">The sequence shown here is derived from an EMBL/GenBank/DDBJ whole genome shotgun (WGS) entry which is preliminary data.</text>
</comment>
<evidence type="ECO:0000313" key="3">
    <source>
        <dbReference type="Proteomes" id="UP000789901"/>
    </source>
</evidence>
<sequence>MSEISPDKSQKTRSIINIIADDNEYTSKQKNDSNLEAKDENKEQQNNYEEEKESLTNENTKVTDVSKEKISLKTEKEVLEQYMLLFYSSKKENDI</sequence>
<protein>
    <submittedName>
        <fullName evidence="2">8901_t:CDS:1</fullName>
    </submittedName>
</protein>
<proteinExistence type="predicted"/>
<evidence type="ECO:0000313" key="2">
    <source>
        <dbReference type="EMBL" id="CAG8802611.1"/>
    </source>
</evidence>
<keyword evidence="3" id="KW-1185">Reference proteome</keyword>
<feature type="compositionally biased region" description="Basic and acidic residues" evidence="1">
    <location>
        <begin position="1"/>
        <end position="10"/>
    </location>
</feature>
<accession>A0ABN7VXM6</accession>
<feature type="region of interest" description="Disordered" evidence="1">
    <location>
        <begin position="1"/>
        <end position="61"/>
    </location>
</feature>